<evidence type="ECO:0000313" key="1">
    <source>
        <dbReference type="EMBL" id="CAI6240887.1"/>
    </source>
</evidence>
<proteinExistence type="predicted"/>
<dbReference type="Proteomes" id="UP001152607">
    <property type="component" value="Unassembled WGS sequence"/>
</dbReference>
<accession>A0A9W4XGD3</accession>
<reference evidence="1" key="1">
    <citation type="submission" date="2023-01" db="EMBL/GenBank/DDBJ databases">
        <authorList>
            <person name="Van Ghelder C."/>
            <person name="Rancurel C."/>
        </authorList>
    </citation>
    <scope>NUCLEOTIDE SEQUENCE</scope>
    <source>
        <strain evidence="1">CNCM I-4278</strain>
    </source>
</reference>
<organism evidence="1 2">
    <name type="scientific">Periconia digitata</name>
    <dbReference type="NCBI Taxonomy" id="1303443"/>
    <lineage>
        <taxon>Eukaryota</taxon>
        <taxon>Fungi</taxon>
        <taxon>Dikarya</taxon>
        <taxon>Ascomycota</taxon>
        <taxon>Pezizomycotina</taxon>
        <taxon>Dothideomycetes</taxon>
        <taxon>Pleosporomycetidae</taxon>
        <taxon>Pleosporales</taxon>
        <taxon>Massarineae</taxon>
        <taxon>Periconiaceae</taxon>
        <taxon>Periconia</taxon>
    </lineage>
</organism>
<dbReference type="AlphaFoldDB" id="A0A9W4XGD3"/>
<dbReference type="EMBL" id="CAOQHR010000001">
    <property type="protein sequence ID" value="CAI6240887.1"/>
    <property type="molecule type" value="Genomic_DNA"/>
</dbReference>
<evidence type="ECO:0000313" key="2">
    <source>
        <dbReference type="Proteomes" id="UP001152607"/>
    </source>
</evidence>
<comment type="caution">
    <text evidence="1">The sequence shown here is derived from an EMBL/GenBank/DDBJ whole genome shotgun (WGS) entry which is preliminary data.</text>
</comment>
<gene>
    <name evidence="1" type="ORF">PDIGIT_LOCUS581</name>
</gene>
<protein>
    <submittedName>
        <fullName evidence="1">Uncharacterized protein</fullName>
    </submittedName>
</protein>
<name>A0A9W4XGD3_9PLEO</name>
<keyword evidence="2" id="KW-1185">Reference proteome</keyword>
<sequence length="186" mass="20596">MQVNNAGYGDSLFYENQRKKKGGAGCSGTLHHRLMCSAARLAHCFPRVTYYRYYITPILAFALSRSGTRGERERESELSFGIRPPPSTHTVQASSRLQGHTRTCRISNLSLLLSFSFSFAFVGFQLERGGGAPVPPSGHTLRRSMCVYAAEKLGTTSCKRTARVGTKGELCSDTGFLFRLWGLETR</sequence>